<evidence type="ECO:0000256" key="1">
    <source>
        <dbReference type="ARBA" id="ARBA00001913"/>
    </source>
</evidence>
<dbReference type="Pfam" id="PF00082">
    <property type="entry name" value="Peptidase_S8"/>
    <property type="match status" value="1"/>
</dbReference>
<evidence type="ECO:0000313" key="10">
    <source>
        <dbReference type="EMBL" id="NYF80516.1"/>
    </source>
</evidence>
<dbReference type="Pfam" id="PF09286">
    <property type="entry name" value="Pro-kuma_activ"/>
    <property type="match status" value="1"/>
</dbReference>
<dbReference type="InterPro" id="IPR023828">
    <property type="entry name" value="Peptidase_S8_Ser-AS"/>
</dbReference>
<dbReference type="InterPro" id="IPR000209">
    <property type="entry name" value="Peptidase_S8/S53_dom"/>
</dbReference>
<keyword evidence="2 10" id="KW-0645">Protease</keyword>
<dbReference type="GO" id="GO:0008240">
    <property type="term" value="F:tripeptidyl-peptidase activity"/>
    <property type="evidence" value="ECO:0007669"/>
    <property type="project" value="TreeGrafter"/>
</dbReference>
<comment type="cofactor">
    <cofactor evidence="1">
        <name>Ca(2+)</name>
        <dbReference type="ChEBI" id="CHEBI:29108"/>
    </cofactor>
</comment>
<feature type="signal peptide" evidence="8">
    <location>
        <begin position="1"/>
        <end position="26"/>
    </location>
</feature>
<feature type="chain" id="PRO_5030732102" evidence="8">
    <location>
        <begin position="27"/>
        <end position="598"/>
    </location>
</feature>
<keyword evidence="6" id="KW-0106">Calcium</keyword>
<dbReference type="RefSeq" id="WP_179491985.1">
    <property type="nucleotide sequence ID" value="NZ_JACCCW010000002.1"/>
</dbReference>
<gene>
    <name evidence="10" type="ORF">HDF17_002836</name>
</gene>
<dbReference type="SUPFAM" id="SSF54897">
    <property type="entry name" value="Protease propeptides/inhibitors"/>
    <property type="match status" value="1"/>
</dbReference>
<comment type="caution">
    <text evidence="10">The sequence shown here is derived from an EMBL/GenBank/DDBJ whole genome shotgun (WGS) entry which is preliminary data.</text>
</comment>
<dbReference type="CDD" id="cd04056">
    <property type="entry name" value="Peptidases_S53"/>
    <property type="match status" value="1"/>
</dbReference>
<evidence type="ECO:0000259" key="9">
    <source>
        <dbReference type="PROSITE" id="PS51695"/>
    </source>
</evidence>
<dbReference type="PROSITE" id="PS51695">
    <property type="entry name" value="SEDOLISIN"/>
    <property type="match status" value="1"/>
</dbReference>
<evidence type="ECO:0000256" key="7">
    <source>
        <dbReference type="ARBA" id="ARBA00023145"/>
    </source>
</evidence>
<name>A0A7Y9TH03_9BACT</name>
<evidence type="ECO:0000313" key="11">
    <source>
        <dbReference type="Proteomes" id="UP000589520"/>
    </source>
</evidence>
<dbReference type="PANTHER" id="PTHR14218">
    <property type="entry name" value="PROTEASE S8 TRIPEPTIDYL PEPTIDASE I CLN2"/>
    <property type="match status" value="1"/>
</dbReference>
<keyword evidence="11" id="KW-1185">Reference proteome</keyword>
<dbReference type="InterPro" id="IPR036852">
    <property type="entry name" value="Peptidase_S8/S53_dom_sf"/>
</dbReference>
<protein>
    <submittedName>
        <fullName evidence="10">Subtilase family serine protease</fullName>
    </submittedName>
</protein>
<dbReference type="PROSITE" id="PS00138">
    <property type="entry name" value="SUBTILASE_SER"/>
    <property type="match status" value="1"/>
</dbReference>
<dbReference type="InterPro" id="IPR050819">
    <property type="entry name" value="Tripeptidyl-peptidase_I"/>
</dbReference>
<keyword evidence="8" id="KW-0732">Signal</keyword>
<dbReference type="GO" id="GO:0006508">
    <property type="term" value="P:proteolysis"/>
    <property type="evidence" value="ECO:0007669"/>
    <property type="project" value="UniProtKB-KW"/>
</dbReference>
<organism evidence="10 11">
    <name type="scientific">Granulicella arctica</name>
    <dbReference type="NCBI Taxonomy" id="940613"/>
    <lineage>
        <taxon>Bacteria</taxon>
        <taxon>Pseudomonadati</taxon>
        <taxon>Acidobacteriota</taxon>
        <taxon>Terriglobia</taxon>
        <taxon>Terriglobales</taxon>
        <taxon>Acidobacteriaceae</taxon>
        <taxon>Granulicella</taxon>
    </lineage>
</organism>
<evidence type="ECO:0000256" key="5">
    <source>
        <dbReference type="ARBA" id="ARBA00022825"/>
    </source>
</evidence>
<evidence type="ECO:0000256" key="6">
    <source>
        <dbReference type="ARBA" id="ARBA00022837"/>
    </source>
</evidence>
<dbReference type="AlphaFoldDB" id="A0A7Y9TH03"/>
<keyword evidence="3" id="KW-0479">Metal-binding</keyword>
<dbReference type="EMBL" id="JACCCW010000002">
    <property type="protein sequence ID" value="NYF80516.1"/>
    <property type="molecule type" value="Genomic_DNA"/>
</dbReference>
<dbReference type="PANTHER" id="PTHR14218:SF15">
    <property type="entry name" value="TRIPEPTIDYL-PEPTIDASE 1"/>
    <property type="match status" value="1"/>
</dbReference>
<feature type="domain" description="Peptidase S53" evidence="9">
    <location>
        <begin position="189"/>
        <end position="587"/>
    </location>
</feature>
<keyword evidence="7" id="KW-0865">Zymogen</keyword>
<dbReference type="Gene3D" id="3.40.50.200">
    <property type="entry name" value="Peptidase S8/S53 domain"/>
    <property type="match status" value="1"/>
</dbReference>
<dbReference type="InterPro" id="IPR030400">
    <property type="entry name" value="Sedolisin_dom"/>
</dbReference>
<keyword evidence="4" id="KW-0378">Hydrolase</keyword>
<dbReference type="Proteomes" id="UP000589520">
    <property type="component" value="Unassembled WGS sequence"/>
</dbReference>
<dbReference type="GO" id="GO:0004252">
    <property type="term" value="F:serine-type endopeptidase activity"/>
    <property type="evidence" value="ECO:0007669"/>
    <property type="project" value="InterPro"/>
</dbReference>
<evidence type="ECO:0000256" key="8">
    <source>
        <dbReference type="SAM" id="SignalP"/>
    </source>
</evidence>
<accession>A0A7Y9TH03</accession>
<reference evidence="10 11" key="1">
    <citation type="submission" date="2020-07" db="EMBL/GenBank/DDBJ databases">
        <title>Genomic Encyclopedia of Type Strains, Phase IV (KMG-V): Genome sequencing to study the core and pangenomes of soil and plant-associated prokaryotes.</title>
        <authorList>
            <person name="Whitman W."/>
        </authorList>
    </citation>
    <scope>NUCLEOTIDE SEQUENCE [LARGE SCALE GENOMIC DNA]</scope>
    <source>
        <strain evidence="10 11">X4EP2</strain>
    </source>
</reference>
<dbReference type="SMART" id="SM00944">
    <property type="entry name" value="Pro-kuma_activ"/>
    <property type="match status" value="1"/>
</dbReference>
<dbReference type="GO" id="GO:0046872">
    <property type="term" value="F:metal ion binding"/>
    <property type="evidence" value="ECO:0007669"/>
    <property type="project" value="UniProtKB-KW"/>
</dbReference>
<keyword evidence="5" id="KW-0720">Serine protease</keyword>
<dbReference type="SUPFAM" id="SSF52743">
    <property type="entry name" value="Subtilisin-like"/>
    <property type="match status" value="1"/>
</dbReference>
<dbReference type="CDD" id="cd11377">
    <property type="entry name" value="Pro-peptidase_S53"/>
    <property type="match status" value="1"/>
</dbReference>
<dbReference type="InterPro" id="IPR015366">
    <property type="entry name" value="S53_propep"/>
</dbReference>
<evidence type="ECO:0000256" key="4">
    <source>
        <dbReference type="ARBA" id="ARBA00022801"/>
    </source>
</evidence>
<sequence>MNQKVKSAILSLAILSLSASSFTLHAAEKAVLQSRVAATDQVGFDVYLPLQHRDQLEIDLHNLHDPNSSTYQKWLTPEQFHARYGATSSQLTAIQNQLTTYGLQASIVTPQHIHVTGSATSVEQALGTVLKHGIYPSGKTTIVAAQAISTPSTLSQVNAVVTGLSGTIRMRTHSHPAALPQNRYSATGGYFFDDLKQAYSYPSYKTYTGKGVTIGILMTGDFNPPDMTKYFTHEKLATPSYTTIQIDGGAPFSATGSFETHLDLQQSGGMAPDAKVILYNLPDLSDAHIMDGLSQILADNKADVVSMSFGAPELFYTAAYNDGTDYTYLFQEEDDLMAQGNAQGITFIASSGDSGALSAFPVVCFNGGPDCGSAEASVQFPASSPHVTGVGGTNLITTYTGSTSDLNSTYIREEAYADPLSSDIFYGTSATGSYWGSGGGDSILYKKPLFQGLVNTGNAKFRTVPDLALHMGGCPYGVIGTCNPDDSYDYEVIGDVYEGVIGTSASAPDFAGLTALNIQRQHTRLGNENYYIYTLALLQNIGLPIDVFKTNIPGYNGLYHTTPKGYNRVLGNGTLNGVNFLLAPFTPVAGVPQTPSNP</sequence>
<proteinExistence type="predicted"/>
<evidence type="ECO:0000256" key="2">
    <source>
        <dbReference type="ARBA" id="ARBA00022670"/>
    </source>
</evidence>
<evidence type="ECO:0000256" key="3">
    <source>
        <dbReference type="ARBA" id="ARBA00022723"/>
    </source>
</evidence>